<feature type="transmembrane region" description="Helical" evidence="9">
    <location>
        <begin position="148"/>
        <end position="168"/>
    </location>
</feature>
<evidence type="ECO:0000256" key="2">
    <source>
        <dbReference type="ARBA" id="ARBA00012438"/>
    </source>
</evidence>
<gene>
    <name evidence="11" type="ORF">CBW65_02295</name>
</gene>
<dbReference type="Gene3D" id="3.30.565.10">
    <property type="entry name" value="Histidine kinase-like ATPase, C-terminal domain"/>
    <property type="match status" value="1"/>
</dbReference>
<dbReference type="PANTHER" id="PTHR44936">
    <property type="entry name" value="SENSOR PROTEIN CREC"/>
    <property type="match status" value="1"/>
</dbReference>
<dbReference type="Proteomes" id="UP000195437">
    <property type="component" value="Chromosome"/>
</dbReference>
<dbReference type="PANTHER" id="PTHR44936:SF9">
    <property type="entry name" value="SENSOR PROTEIN CREC"/>
    <property type="match status" value="1"/>
</dbReference>
<dbReference type="KEGG" id="tum:CBW65_02295"/>
<sequence>MMKRLLLLVLIMAATAFFGELKMNPFGSQFRFSLGTCVYFFGLIWFRQLRPFETGVSVGLFLMLFRSLLDVTQHGGTFWSYLPDHLPSAVYYLLFASFLTLTNLRKRLDSPMLVGITGTLGDLVGNIGELLTRNALGADYVLGPNTVLVLLLFGALRSFFVVGLYNMLMIRQVRALGQQQQKQIDRLLLINSSLYEEGFYLQKSMLHIEEITRSSYELYKQLIEQEKRGQTAPALSRRALLIAEEVHELKKDSQRILAGLDKLIKQESLRDRMPLLHLNELVIGANAKYAEMLGKEIEFSTRTDINLGTTRIYPLLSILNNLTANAVEAIPHKGRVGLEVMLREGSIEWHVWDDGPGISADDSEYIYQPGYTTKYDSLGNPSTGIGLSHCQDLAAMLGGSLTLLQENGVTRFIMRMPTYELLSKEKGR</sequence>
<organism evidence="11 12">
    <name type="scientific">Tumebacillus avium</name>
    <dbReference type="NCBI Taxonomy" id="1903704"/>
    <lineage>
        <taxon>Bacteria</taxon>
        <taxon>Bacillati</taxon>
        <taxon>Bacillota</taxon>
        <taxon>Bacilli</taxon>
        <taxon>Bacillales</taxon>
        <taxon>Alicyclobacillaceae</taxon>
        <taxon>Tumebacillus</taxon>
    </lineage>
</organism>
<reference evidence="12" key="1">
    <citation type="submission" date="2017-05" db="EMBL/GenBank/DDBJ databases">
        <authorList>
            <person name="Sung H."/>
        </authorList>
    </citation>
    <scope>NUCLEOTIDE SEQUENCE [LARGE SCALE GENOMIC DNA]</scope>
    <source>
        <strain evidence="12">AR23208</strain>
    </source>
</reference>
<keyword evidence="12" id="KW-1185">Reference proteome</keyword>
<keyword evidence="8" id="KW-0902">Two-component regulatory system</keyword>
<dbReference type="InterPro" id="IPR005467">
    <property type="entry name" value="His_kinase_dom"/>
</dbReference>
<protein>
    <recommendedName>
        <fullName evidence="2">histidine kinase</fullName>
        <ecNumber evidence="2">2.7.13.3</ecNumber>
    </recommendedName>
</protein>
<keyword evidence="6" id="KW-0418">Kinase</keyword>
<name>A0A1Y0ISY7_9BACL</name>
<evidence type="ECO:0000256" key="7">
    <source>
        <dbReference type="ARBA" id="ARBA00022840"/>
    </source>
</evidence>
<evidence type="ECO:0000259" key="10">
    <source>
        <dbReference type="PROSITE" id="PS50109"/>
    </source>
</evidence>
<feature type="domain" description="Histidine kinase" evidence="10">
    <location>
        <begin position="315"/>
        <end position="420"/>
    </location>
</feature>
<evidence type="ECO:0000256" key="4">
    <source>
        <dbReference type="ARBA" id="ARBA00022679"/>
    </source>
</evidence>
<dbReference type="GO" id="GO:0000160">
    <property type="term" value="P:phosphorelay signal transduction system"/>
    <property type="evidence" value="ECO:0007669"/>
    <property type="project" value="UniProtKB-KW"/>
</dbReference>
<keyword evidence="9" id="KW-1133">Transmembrane helix</keyword>
<keyword evidence="3" id="KW-0597">Phosphoprotein</keyword>
<keyword evidence="9" id="KW-0472">Membrane</keyword>
<keyword evidence="9" id="KW-0812">Transmembrane</keyword>
<evidence type="ECO:0000256" key="1">
    <source>
        <dbReference type="ARBA" id="ARBA00000085"/>
    </source>
</evidence>
<keyword evidence="5" id="KW-0547">Nucleotide-binding</keyword>
<dbReference type="InterPro" id="IPR003594">
    <property type="entry name" value="HATPase_dom"/>
</dbReference>
<keyword evidence="4" id="KW-0808">Transferase</keyword>
<keyword evidence="7" id="KW-0067">ATP-binding</keyword>
<evidence type="ECO:0000256" key="9">
    <source>
        <dbReference type="SAM" id="Phobius"/>
    </source>
</evidence>
<accession>A0A1Y0ISY7</accession>
<dbReference type="SUPFAM" id="SSF55874">
    <property type="entry name" value="ATPase domain of HSP90 chaperone/DNA topoisomerase II/histidine kinase"/>
    <property type="match status" value="1"/>
</dbReference>
<dbReference type="GO" id="GO:0005524">
    <property type="term" value="F:ATP binding"/>
    <property type="evidence" value="ECO:0007669"/>
    <property type="project" value="UniProtKB-KW"/>
</dbReference>
<dbReference type="GO" id="GO:0004673">
    <property type="term" value="F:protein histidine kinase activity"/>
    <property type="evidence" value="ECO:0007669"/>
    <property type="project" value="UniProtKB-EC"/>
</dbReference>
<dbReference type="PROSITE" id="PS50109">
    <property type="entry name" value="HIS_KIN"/>
    <property type="match status" value="1"/>
</dbReference>
<comment type="catalytic activity">
    <reaction evidence="1">
        <text>ATP + protein L-histidine = ADP + protein N-phospho-L-histidine.</text>
        <dbReference type="EC" id="2.7.13.3"/>
    </reaction>
</comment>
<dbReference type="Pfam" id="PF02518">
    <property type="entry name" value="HATPase_c"/>
    <property type="match status" value="1"/>
</dbReference>
<feature type="transmembrane region" description="Helical" evidence="9">
    <location>
        <begin position="28"/>
        <end position="45"/>
    </location>
</feature>
<evidence type="ECO:0000313" key="12">
    <source>
        <dbReference type="Proteomes" id="UP000195437"/>
    </source>
</evidence>
<evidence type="ECO:0000256" key="6">
    <source>
        <dbReference type="ARBA" id="ARBA00022777"/>
    </source>
</evidence>
<proteinExistence type="predicted"/>
<dbReference type="OrthoDB" id="1674512at2"/>
<dbReference type="AlphaFoldDB" id="A0A1Y0ISY7"/>
<evidence type="ECO:0000256" key="8">
    <source>
        <dbReference type="ARBA" id="ARBA00023012"/>
    </source>
</evidence>
<evidence type="ECO:0000256" key="3">
    <source>
        <dbReference type="ARBA" id="ARBA00022553"/>
    </source>
</evidence>
<dbReference type="InterPro" id="IPR050980">
    <property type="entry name" value="2C_sensor_his_kinase"/>
</dbReference>
<dbReference type="SMART" id="SM00387">
    <property type="entry name" value="HATPase_c"/>
    <property type="match status" value="1"/>
</dbReference>
<dbReference type="EC" id="2.7.13.3" evidence="2"/>
<dbReference type="InterPro" id="IPR036890">
    <property type="entry name" value="HATPase_C_sf"/>
</dbReference>
<evidence type="ECO:0000313" key="11">
    <source>
        <dbReference type="EMBL" id="ARU63752.1"/>
    </source>
</evidence>
<evidence type="ECO:0000256" key="5">
    <source>
        <dbReference type="ARBA" id="ARBA00022741"/>
    </source>
</evidence>
<dbReference type="EMBL" id="CP021434">
    <property type="protein sequence ID" value="ARU63752.1"/>
    <property type="molecule type" value="Genomic_DNA"/>
</dbReference>